<dbReference type="PANTHER" id="PTHR30414:SF0">
    <property type="entry name" value="MINICONDUCTANCE MECHANOSENSITIVE CHANNEL YBDG"/>
    <property type="match status" value="1"/>
</dbReference>
<name>A0ABT4XAH3_9PSED</name>
<feature type="domain" description="Mechanosensitive ion channel MscS C-terminal" evidence="8">
    <location>
        <begin position="334"/>
        <end position="394"/>
    </location>
</feature>
<protein>
    <submittedName>
        <fullName evidence="9">Mechanosensitive ion channel family protein</fullName>
    </submittedName>
</protein>
<evidence type="ECO:0000313" key="9">
    <source>
        <dbReference type="EMBL" id="MDA7085389.1"/>
    </source>
</evidence>
<feature type="transmembrane region" description="Helical" evidence="6">
    <location>
        <begin position="20"/>
        <end position="38"/>
    </location>
</feature>
<keyword evidence="10" id="KW-1185">Reference proteome</keyword>
<dbReference type="InterPro" id="IPR023408">
    <property type="entry name" value="MscS_beta-dom_sf"/>
</dbReference>
<sequence>MPNPFNGWLEWLNTHPELQTLTFCALLIIAAWLSNWLVKRILVRALCRLIDATTLGRNAQDLDNQLIKRLANIVPALILSTGVGLLPHLPDALVTVTRNVCSAFIVLTVALALSTLLDIANMLYHLRHDAHLRPIKGYLQVLKIAGFAVAAILMVATLLDRSPLILLSGLGAMAAVLMLIFQDTLLSLVASVQITSSDIIRVGDWIEMPQLNADGDVIDIALHTVKVQNWDKTISSIPTKRFISDPFKNWRGMQECGGRRIKRSLYLDQTSIGFLGAEAIVRLQRVSLLRQYLKLKQSELLSWNGALAEDAQEPANTRRITNIGTFRAYVEFYLRQHPQLNQDMTQLVRQLSPTADGLPLELYCFTNTIAWGSYESIQSDIFDHLLAILPEFGLRVFQHPSGADMRELGRSRAAQTAH</sequence>
<feature type="transmembrane region" description="Helical" evidence="6">
    <location>
        <begin position="164"/>
        <end position="181"/>
    </location>
</feature>
<evidence type="ECO:0000256" key="3">
    <source>
        <dbReference type="ARBA" id="ARBA00022692"/>
    </source>
</evidence>
<dbReference type="Pfam" id="PF21082">
    <property type="entry name" value="MS_channel_3rd"/>
    <property type="match status" value="1"/>
</dbReference>
<evidence type="ECO:0000256" key="5">
    <source>
        <dbReference type="ARBA" id="ARBA00023136"/>
    </source>
</evidence>
<dbReference type="Gene3D" id="2.30.30.60">
    <property type="match status" value="1"/>
</dbReference>
<feature type="transmembrane region" description="Helical" evidence="6">
    <location>
        <begin position="138"/>
        <end position="158"/>
    </location>
</feature>
<evidence type="ECO:0000256" key="1">
    <source>
        <dbReference type="ARBA" id="ARBA00004127"/>
    </source>
</evidence>
<evidence type="ECO:0000259" key="8">
    <source>
        <dbReference type="Pfam" id="PF21082"/>
    </source>
</evidence>
<feature type="domain" description="Mechanosensitive ion channel MscS" evidence="7">
    <location>
        <begin position="183"/>
        <end position="251"/>
    </location>
</feature>
<feature type="transmembrane region" description="Helical" evidence="6">
    <location>
        <begin position="102"/>
        <end position="126"/>
    </location>
</feature>
<gene>
    <name evidence="9" type="ORF">PH586_03160</name>
</gene>
<dbReference type="Pfam" id="PF00924">
    <property type="entry name" value="MS_channel_2nd"/>
    <property type="match status" value="1"/>
</dbReference>
<evidence type="ECO:0000313" key="10">
    <source>
        <dbReference type="Proteomes" id="UP001212042"/>
    </source>
</evidence>
<keyword evidence="4 6" id="KW-1133">Transmembrane helix</keyword>
<keyword evidence="3 6" id="KW-0812">Transmembrane</keyword>
<comment type="caution">
    <text evidence="9">The sequence shown here is derived from an EMBL/GenBank/DDBJ whole genome shotgun (WGS) entry which is preliminary data.</text>
</comment>
<dbReference type="Proteomes" id="UP001212042">
    <property type="component" value="Unassembled WGS sequence"/>
</dbReference>
<comment type="similarity">
    <text evidence="2">Belongs to the MscS (TC 1.A.23) family.</text>
</comment>
<dbReference type="RefSeq" id="WP_271346300.1">
    <property type="nucleotide sequence ID" value="NZ_JAQJZJ010000001.1"/>
</dbReference>
<dbReference type="EMBL" id="JAQJZJ010000001">
    <property type="protein sequence ID" value="MDA7085389.1"/>
    <property type="molecule type" value="Genomic_DNA"/>
</dbReference>
<dbReference type="InterPro" id="IPR006685">
    <property type="entry name" value="MscS_channel_2nd"/>
</dbReference>
<dbReference type="PANTHER" id="PTHR30414">
    <property type="entry name" value="MINICONDUCTANCE MECHANOSENSITIVE CHANNEL YBDG"/>
    <property type="match status" value="1"/>
</dbReference>
<keyword evidence="5 6" id="KW-0472">Membrane</keyword>
<comment type="subcellular location">
    <subcellularLocation>
        <location evidence="1">Endomembrane system</location>
        <topology evidence="1">Multi-pass membrane protein</topology>
    </subcellularLocation>
</comment>
<reference evidence="9 10" key="1">
    <citation type="submission" date="2023-01" db="EMBL/GenBank/DDBJ databases">
        <title>Pseudomonas SA3-5T sp. nov., isolated from tidal flat sediment.</title>
        <authorList>
            <person name="Kim H.S."/>
            <person name="Kim J.-S."/>
            <person name="Suh M.K."/>
            <person name="Eom M.K."/>
            <person name="Lee J.-S."/>
        </authorList>
    </citation>
    <scope>NUCLEOTIDE SEQUENCE [LARGE SCALE GENOMIC DNA]</scope>
    <source>
        <strain evidence="9 10">SA3-5</strain>
    </source>
</reference>
<proteinExistence type="inferred from homology"/>
<evidence type="ECO:0000256" key="2">
    <source>
        <dbReference type="ARBA" id="ARBA00008017"/>
    </source>
</evidence>
<dbReference type="InterPro" id="IPR049278">
    <property type="entry name" value="MS_channel_C"/>
</dbReference>
<dbReference type="InterPro" id="IPR010920">
    <property type="entry name" value="LSM_dom_sf"/>
</dbReference>
<accession>A0ABT4XAH3</accession>
<dbReference type="InterPro" id="IPR030192">
    <property type="entry name" value="YbdG"/>
</dbReference>
<dbReference type="SUPFAM" id="SSF50182">
    <property type="entry name" value="Sm-like ribonucleoproteins"/>
    <property type="match status" value="1"/>
</dbReference>
<evidence type="ECO:0000256" key="4">
    <source>
        <dbReference type="ARBA" id="ARBA00022989"/>
    </source>
</evidence>
<evidence type="ECO:0000256" key="6">
    <source>
        <dbReference type="SAM" id="Phobius"/>
    </source>
</evidence>
<evidence type="ECO:0000259" key="7">
    <source>
        <dbReference type="Pfam" id="PF00924"/>
    </source>
</evidence>
<organism evidence="9 10">
    <name type="scientific">Pseudomonas aestuarii</name>
    <dbReference type="NCBI Taxonomy" id="3018340"/>
    <lineage>
        <taxon>Bacteria</taxon>
        <taxon>Pseudomonadati</taxon>
        <taxon>Pseudomonadota</taxon>
        <taxon>Gammaproteobacteria</taxon>
        <taxon>Pseudomonadales</taxon>
        <taxon>Pseudomonadaceae</taxon>
        <taxon>Pseudomonas</taxon>
    </lineage>
</organism>